<dbReference type="CDD" id="cd05259">
    <property type="entry name" value="PCBER_SDR_a"/>
    <property type="match status" value="1"/>
</dbReference>
<dbReference type="Gene3D" id="3.40.50.720">
    <property type="entry name" value="NAD(P)-binding Rossmann-like Domain"/>
    <property type="match status" value="1"/>
</dbReference>
<keyword evidence="2" id="KW-0560">Oxidoreductase</keyword>
<dbReference type="EMBL" id="ML743553">
    <property type="protein sequence ID" value="KAE8143088.1"/>
    <property type="molecule type" value="Genomic_DNA"/>
</dbReference>
<feature type="domain" description="NmrA-like" evidence="3">
    <location>
        <begin position="6"/>
        <end position="245"/>
    </location>
</feature>
<dbReference type="RefSeq" id="XP_031919151.1">
    <property type="nucleotide sequence ID" value="XM_032053260.1"/>
</dbReference>
<sequence length="332" mass="37284">MPSMPRILLLGATGETGSSILDGLLEANKYNLEVLVRPSSVRKEAVKAIQDRGVKLRVTDLSASEDELALVLSGIDILISAISGYDQLSQKTLMRAAKIAGIRRVVPCAYGTIAPPQGVMLFRDEKEEVYNEIKRLALPYTIIEVGFWHQLSFPRVSSGRLDYAVLQQDSTTIYGDGNMPNILSDLRDVGQYVSRIIDDDRTLNKHVYGWSDVLTANETFAIVEELSGEIIEKEYVSSQQLEATLERARAEHSKNPKDPTKRLDFYILQTMYSKYVRGDNQPSYAKYLGYLDARQLYPDFKPISFRDFLAEAFEGKAKRPYAQLTSGASLQH</sequence>
<protein>
    <recommendedName>
        <fullName evidence="3">NmrA-like domain-containing protein</fullName>
    </recommendedName>
</protein>
<dbReference type="InterPro" id="IPR036291">
    <property type="entry name" value="NAD(P)-bd_dom_sf"/>
</dbReference>
<dbReference type="PANTHER" id="PTHR43349:SF93">
    <property type="entry name" value="ISOFLAVONE REDUCTASE HOMOLOG P3-RELATED"/>
    <property type="match status" value="1"/>
</dbReference>
<dbReference type="Gene3D" id="3.90.25.10">
    <property type="entry name" value="UDP-galactose 4-epimerase, domain 1"/>
    <property type="match status" value="1"/>
</dbReference>
<evidence type="ECO:0000256" key="2">
    <source>
        <dbReference type="ARBA" id="ARBA00023002"/>
    </source>
</evidence>
<evidence type="ECO:0000259" key="3">
    <source>
        <dbReference type="Pfam" id="PF05368"/>
    </source>
</evidence>
<dbReference type="AlphaFoldDB" id="A0A5N6T9N9"/>
<dbReference type="Pfam" id="PF05368">
    <property type="entry name" value="NmrA"/>
    <property type="match status" value="1"/>
</dbReference>
<dbReference type="OrthoDB" id="419598at2759"/>
<organism evidence="4 5">
    <name type="scientific">Aspergillus pseudotamarii</name>
    <dbReference type="NCBI Taxonomy" id="132259"/>
    <lineage>
        <taxon>Eukaryota</taxon>
        <taxon>Fungi</taxon>
        <taxon>Dikarya</taxon>
        <taxon>Ascomycota</taxon>
        <taxon>Pezizomycotina</taxon>
        <taxon>Eurotiomycetes</taxon>
        <taxon>Eurotiomycetidae</taxon>
        <taxon>Eurotiales</taxon>
        <taxon>Aspergillaceae</taxon>
        <taxon>Aspergillus</taxon>
        <taxon>Aspergillus subgen. Circumdati</taxon>
    </lineage>
</organism>
<keyword evidence="1" id="KW-0521">NADP</keyword>
<dbReference type="SUPFAM" id="SSF51735">
    <property type="entry name" value="NAD(P)-binding Rossmann-fold domains"/>
    <property type="match status" value="1"/>
</dbReference>
<accession>A0A5N6T9N9</accession>
<dbReference type="Proteomes" id="UP000325672">
    <property type="component" value="Unassembled WGS sequence"/>
</dbReference>
<proteinExistence type="predicted"/>
<dbReference type="GeneID" id="43637470"/>
<dbReference type="GO" id="GO:0016491">
    <property type="term" value="F:oxidoreductase activity"/>
    <property type="evidence" value="ECO:0007669"/>
    <property type="project" value="UniProtKB-KW"/>
</dbReference>
<dbReference type="InterPro" id="IPR045312">
    <property type="entry name" value="PCBER-like"/>
</dbReference>
<gene>
    <name evidence="4" type="ORF">BDV38DRAFT_234670</name>
</gene>
<dbReference type="PANTHER" id="PTHR43349">
    <property type="entry name" value="PINORESINOL REDUCTASE-RELATED"/>
    <property type="match status" value="1"/>
</dbReference>
<dbReference type="InterPro" id="IPR008030">
    <property type="entry name" value="NmrA-like"/>
</dbReference>
<evidence type="ECO:0000313" key="4">
    <source>
        <dbReference type="EMBL" id="KAE8143088.1"/>
    </source>
</evidence>
<evidence type="ECO:0000313" key="5">
    <source>
        <dbReference type="Proteomes" id="UP000325672"/>
    </source>
</evidence>
<evidence type="ECO:0000256" key="1">
    <source>
        <dbReference type="ARBA" id="ARBA00022857"/>
    </source>
</evidence>
<name>A0A5N6T9N9_ASPPS</name>
<keyword evidence="5" id="KW-1185">Reference proteome</keyword>
<reference evidence="4 5" key="1">
    <citation type="submission" date="2019-04" db="EMBL/GenBank/DDBJ databases">
        <title>Friends and foes A comparative genomics study of 23 Aspergillus species from section Flavi.</title>
        <authorList>
            <consortium name="DOE Joint Genome Institute"/>
            <person name="Kjaerbolling I."/>
            <person name="Vesth T."/>
            <person name="Frisvad J.C."/>
            <person name="Nybo J.L."/>
            <person name="Theobald S."/>
            <person name="Kildgaard S."/>
            <person name="Isbrandt T."/>
            <person name="Kuo A."/>
            <person name="Sato A."/>
            <person name="Lyhne E.K."/>
            <person name="Kogle M.E."/>
            <person name="Wiebenga A."/>
            <person name="Kun R.S."/>
            <person name="Lubbers R.J."/>
            <person name="Makela M.R."/>
            <person name="Barry K."/>
            <person name="Chovatia M."/>
            <person name="Clum A."/>
            <person name="Daum C."/>
            <person name="Haridas S."/>
            <person name="He G."/>
            <person name="LaButti K."/>
            <person name="Lipzen A."/>
            <person name="Mondo S."/>
            <person name="Riley R."/>
            <person name="Salamov A."/>
            <person name="Simmons B.A."/>
            <person name="Magnuson J.K."/>
            <person name="Henrissat B."/>
            <person name="Mortensen U.H."/>
            <person name="Larsen T.O."/>
            <person name="Devries R.P."/>
            <person name="Grigoriev I.V."/>
            <person name="Machida M."/>
            <person name="Baker S.E."/>
            <person name="Andersen M.R."/>
        </authorList>
    </citation>
    <scope>NUCLEOTIDE SEQUENCE [LARGE SCALE GENOMIC DNA]</scope>
    <source>
        <strain evidence="4 5">CBS 117625</strain>
    </source>
</reference>
<dbReference type="InterPro" id="IPR050608">
    <property type="entry name" value="NmrA-type/Isoflavone_red_sf"/>
</dbReference>